<feature type="chain" id="PRO_5012774961" evidence="7">
    <location>
        <begin position="23"/>
        <end position="561"/>
    </location>
</feature>
<feature type="transmembrane region" description="Helical" evidence="6">
    <location>
        <begin position="534"/>
        <end position="557"/>
    </location>
</feature>
<name>A0A1T0AUI8_9PAST</name>
<feature type="transmembrane region" description="Helical" evidence="6">
    <location>
        <begin position="322"/>
        <end position="339"/>
    </location>
</feature>
<evidence type="ECO:0000256" key="2">
    <source>
        <dbReference type="ARBA" id="ARBA00008333"/>
    </source>
</evidence>
<proteinExistence type="inferred from homology"/>
<gene>
    <name evidence="8" type="ORF">B0187_01860</name>
</gene>
<comment type="caution">
    <text evidence="8">The sequence shown here is derived from an EMBL/GenBank/DDBJ whole genome shotgun (WGS) entry which is preliminary data.</text>
</comment>
<reference evidence="8 9" key="1">
    <citation type="submission" date="2017-02" db="EMBL/GenBank/DDBJ databases">
        <title>Draft genome sequence of Haemophilus paracuniculus CCUG 43573 type strain.</title>
        <authorList>
            <person name="Engstrom-Jakobsson H."/>
            <person name="Salva-Serra F."/>
            <person name="Thorell K."/>
            <person name="Gonzales-Siles L."/>
            <person name="Karlsson R."/>
            <person name="Boulund F."/>
            <person name="Engstrand L."/>
            <person name="Kristiansson E."/>
            <person name="Moore E."/>
        </authorList>
    </citation>
    <scope>NUCLEOTIDE SEQUENCE [LARGE SCALE GENOMIC DNA]</scope>
    <source>
        <strain evidence="8 9">CCUG 43573</strain>
    </source>
</reference>
<comment type="subcellular location">
    <subcellularLocation>
        <location evidence="1">Membrane</location>
        <topology evidence="1">Multi-pass membrane protein</topology>
    </subcellularLocation>
</comment>
<feature type="transmembrane region" description="Helical" evidence="6">
    <location>
        <begin position="382"/>
        <end position="401"/>
    </location>
</feature>
<dbReference type="Pfam" id="PF03239">
    <property type="entry name" value="FTR1"/>
    <property type="match status" value="1"/>
</dbReference>
<evidence type="ECO:0000256" key="1">
    <source>
        <dbReference type="ARBA" id="ARBA00004141"/>
    </source>
</evidence>
<dbReference type="OrthoDB" id="8215804at2"/>
<dbReference type="PANTHER" id="PTHR31632:SF2">
    <property type="entry name" value="PLASMA MEMBRANE IRON PERMEASE"/>
    <property type="match status" value="1"/>
</dbReference>
<feature type="transmembrane region" description="Helical" evidence="6">
    <location>
        <begin position="446"/>
        <end position="479"/>
    </location>
</feature>
<feature type="transmembrane region" description="Helical" evidence="6">
    <location>
        <begin position="421"/>
        <end position="440"/>
    </location>
</feature>
<keyword evidence="7" id="KW-0732">Signal</keyword>
<feature type="signal peptide" evidence="7">
    <location>
        <begin position="1"/>
        <end position="22"/>
    </location>
</feature>
<protein>
    <submittedName>
        <fullName evidence="8">Iron permease</fullName>
    </submittedName>
</protein>
<evidence type="ECO:0000256" key="3">
    <source>
        <dbReference type="ARBA" id="ARBA00022692"/>
    </source>
</evidence>
<dbReference type="EMBL" id="MUYA01000003">
    <property type="protein sequence ID" value="OOS00256.1"/>
    <property type="molecule type" value="Genomic_DNA"/>
</dbReference>
<evidence type="ECO:0000256" key="5">
    <source>
        <dbReference type="ARBA" id="ARBA00023136"/>
    </source>
</evidence>
<dbReference type="InterPro" id="IPR004923">
    <property type="entry name" value="FTR1/Fip1/EfeU"/>
</dbReference>
<dbReference type="RefSeq" id="WP_078236171.1">
    <property type="nucleotide sequence ID" value="NZ_MUYA01000003.1"/>
</dbReference>
<evidence type="ECO:0000256" key="7">
    <source>
        <dbReference type="SAM" id="SignalP"/>
    </source>
</evidence>
<dbReference type="PANTHER" id="PTHR31632">
    <property type="entry name" value="IRON TRANSPORTER FTH1"/>
    <property type="match status" value="1"/>
</dbReference>
<dbReference type="AlphaFoldDB" id="A0A1T0AUI8"/>
<keyword evidence="9" id="KW-1185">Reference proteome</keyword>
<sequence length="561" mass="61007">MAKFFSIFWVALGLLFSQPLSAKVNVSPLFVQLSDAMEAVKQGESAKSRPILATLQQDFLAIENHNSEKGQIVSAELGRALQNPDLANLENLSKALYAFEKEQNPVDYAQKRQQFAKRVIPVYQQLKTAVMAKNLDEVQDLYKRFNSVWTMNEKVVRETSLGHYGQIETAMTFLRIAMLADPPNYAEMEKQAVALGESLADFKAGKVLQPQTSTASNAPQNLREGIKLLEKAYQALQNGDQHQANADISLFIQQWAIFEGEVSTRSGALYAKVETDLPVIMAKGSEPANLQQFQNLINELNGLDLGGSYGVLDAMLILLREGVEALLIIMALLTALNVANQPRAKGWIYAGAGLGVGASLLAAVALQQFFPAVSAGTNREMIEGGVGVLAVAMMLVVGAWLHSKASISGWQKFVKKQVAQALATGSLLSMLSLSFLSVFREGAETILFYVGMLPLISLNDLLVGIGLALLLLGVLAWALAKFSTKLPIHHLFKVMTALIYLLGFKILGVSVHSLQLTNVLPNSVIDSLPNIPDLGIFATVETLVAQVVYLVLIPLVARVFK</sequence>
<organism evidence="8 9">
    <name type="scientific">Haemophilus paracuniculus</name>
    <dbReference type="NCBI Taxonomy" id="734"/>
    <lineage>
        <taxon>Bacteria</taxon>
        <taxon>Pseudomonadati</taxon>
        <taxon>Pseudomonadota</taxon>
        <taxon>Gammaproteobacteria</taxon>
        <taxon>Pasteurellales</taxon>
        <taxon>Pasteurellaceae</taxon>
        <taxon>Haemophilus</taxon>
    </lineage>
</organism>
<dbReference type="STRING" id="734.B0187_01860"/>
<evidence type="ECO:0000256" key="4">
    <source>
        <dbReference type="ARBA" id="ARBA00022989"/>
    </source>
</evidence>
<evidence type="ECO:0000313" key="9">
    <source>
        <dbReference type="Proteomes" id="UP000190867"/>
    </source>
</evidence>
<keyword evidence="3 6" id="KW-0812">Transmembrane</keyword>
<feature type="transmembrane region" description="Helical" evidence="6">
    <location>
        <begin position="346"/>
        <end position="370"/>
    </location>
</feature>
<feature type="transmembrane region" description="Helical" evidence="6">
    <location>
        <begin position="491"/>
        <end position="514"/>
    </location>
</feature>
<dbReference type="GO" id="GO:0033573">
    <property type="term" value="C:high-affinity iron permease complex"/>
    <property type="evidence" value="ECO:0007669"/>
    <property type="project" value="InterPro"/>
</dbReference>
<dbReference type="GO" id="GO:0015093">
    <property type="term" value="F:ferrous iron transmembrane transporter activity"/>
    <property type="evidence" value="ECO:0007669"/>
    <property type="project" value="TreeGrafter"/>
</dbReference>
<accession>A0A1T0AUI8</accession>
<dbReference type="Proteomes" id="UP000190867">
    <property type="component" value="Unassembled WGS sequence"/>
</dbReference>
<evidence type="ECO:0000256" key="6">
    <source>
        <dbReference type="SAM" id="Phobius"/>
    </source>
</evidence>
<keyword evidence="4 6" id="KW-1133">Transmembrane helix</keyword>
<comment type="similarity">
    <text evidence="2">Belongs to the oxidase-dependent Fe transporter (OFeT) (TC 9.A.10.1) family.</text>
</comment>
<keyword evidence="5 6" id="KW-0472">Membrane</keyword>
<evidence type="ECO:0000313" key="8">
    <source>
        <dbReference type="EMBL" id="OOS00256.1"/>
    </source>
</evidence>